<feature type="transmembrane region" description="Helical" evidence="2">
    <location>
        <begin position="354"/>
        <end position="375"/>
    </location>
</feature>
<keyword evidence="2" id="KW-0812">Transmembrane</keyword>
<dbReference type="InterPro" id="IPR002641">
    <property type="entry name" value="PNPLA_dom"/>
</dbReference>
<keyword evidence="1" id="KW-0443">Lipid metabolism</keyword>
<keyword evidence="2" id="KW-1133">Transmembrane helix</keyword>
<dbReference type="EMBL" id="JADKGY010000016">
    <property type="protein sequence ID" value="MBK9983315.1"/>
    <property type="molecule type" value="Genomic_DNA"/>
</dbReference>
<dbReference type="PANTHER" id="PTHR10728">
    <property type="entry name" value="CYTOSOLIC PHOSPHOLIPASE A2"/>
    <property type="match status" value="1"/>
</dbReference>
<dbReference type="GO" id="GO:0004623">
    <property type="term" value="F:phospholipase A2 activity"/>
    <property type="evidence" value="ECO:0007669"/>
    <property type="project" value="TreeGrafter"/>
</dbReference>
<name>A0A9D7SX69_9BACT</name>
<sequence>MEESFAKQTDQTELKPFENIALSFSGGGFRAAAFSLGVLSYLNKIMFTDSSNLLSKVSYISSTSGGTITAAYYTLCSSKPGFDFNDFYKTLKEFMKADKLLLGALEILNKKELWPKDREGKSHNLINSFSIFYDQYLFNKATIGDIIPDHSHLKEVCFNATEFFKGHSFRFQFIFNNYKSQLTFGNYYIKIREKKIINKIKLADCLAASSCFPAGFEPLIFPTDFISENLSLTELENNVILRDPYTLIENKLLDYKTKSVGLMDGGITDNQSIRSMVEANGRREGNKEAFQLMLVCDVSSHYMDPYISTSQQQNGFFYSLNLQKLKWIFLAFFICTIPLPILLSALGLKITQLAIISMTAVGTVSVIFWLLYFYIKSTLFGKSALFNKKKIKEDTVLNLGEIFSSDVVGTLSEYLNKTKFGVLSYMFKSRVTSILTLSNDVFLKRVRKLIYDSFYEAEPLKYRQKSITIYDLSITNDHKIESYINNKLIPYLEKMKINVDIEKMKPTLQIKEIAEKAFKMETTLWFNKDQSINDKAVNDIIATGQFTTCYNLLDYIINLKNSTETLTFNSDVQNVLNHIQNQLITDWLKFTNDPYFLIKNIEIK</sequence>
<organism evidence="4 5">
    <name type="scientific">Candidatus Opimibacter skivensis</name>
    <dbReference type="NCBI Taxonomy" id="2982028"/>
    <lineage>
        <taxon>Bacteria</taxon>
        <taxon>Pseudomonadati</taxon>
        <taxon>Bacteroidota</taxon>
        <taxon>Saprospiria</taxon>
        <taxon>Saprospirales</taxon>
        <taxon>Saprospiraceae</taxon>
        <taxon>Candidatus Opimibacter</taxon>
    </lineage>
</organism>
<keyword evidence="2" id="KW-0472">Membrane</keyword>
<gene>
    <name evidence="4" type="ORF">IPP15_13115</name>
</gene>
<evidence type="ECO:0000256" key="1">
    <source>
        <dbReference type="ARBA" id="ARBA00023098"/>
    </source>
</evidence>
<dbReference type="Pfam" id="PF01734">
    <property type="entry name" value="Patatin"/>
    <property type="match status" value="1"/>
</dbReference>
<dbReference type="InterPro" id="IPR016035">
    <property type="entry name" value="Acyl_Trfase/lysoPLipase"/>
</dbReference>
<protein>
    <submittedName>
        <fullName evidence="4">Patatin-like phospholipase family protein</fullName>
    </submittedName>
</protein>
<accession>A0A9D7SX69</accession>
<feature type="transmembrane region" description="Helical" evidence="2">
    <location>
        <begin position="327"/>
        <end position="348"/>
    </location>
</feature>
<evidence type="ECO:0000256" key="2">
    <source>
        <dbReference type="SAM" id="Phobius"/>
    </source>
</evidence>
<dbReference type="Proteomes" id="UP000808337">
    <property type="component" value="Unassembled WGS sequence"/>
</dbReference>
<evidence type="ECO:0000313" key="4">
    <source>
        <dbReference type="EMBL" id="MBK9983315.1"/>
    </source>
</evidence>
<dbReference type="Gene3D" id="3.40.1090.10">
    <property type="entry name" value="Cytosolic phospholipase A2 catalytic domain"/>
    <property type="match status" value="1"/>
</dbReference>
<dbReference type="GO" id="GO:0005829">
    <property type="term" value="C:cytosol"/>
    <property type="evidence" value="ECO:0007669"/>
    <property type="project" value="TreeGrafter"/>
</dbReference>
<dbReference type="AlphaFoldDB" id="A0A9D7SX69"/>
<comment type="caution">
    <text evidence="4">The sequence shown here is derived from an EMBL/GenBank/DDBJ whole genome shotgun (WGS) entry which is preliminary data.</text>
</comment>
<proteinExistence type="predicted"/>
<evidence type="ECO:0000259" key="3">
    <source>
        <dbReference type="Pfam" id="PF01734"/>
    </source>
</evidence>
<dbReference type="GO" id="GO:0046475">
    <property type="term" value="P:glycerophospholipid catabolic process"/>
    <property type="evidence" value="ECO:0007669"/>
    <property type="project" value="TreeGrafter"/>
</dbReference>
<feature type="domain" description="PNPLA" evidence="3">
    <location>
        <begin position="22"/>
        <end position="271"/>
    </location>
</feature>
<evidence type="ECO:0000313" key="5">
    <source>
        <dbReference type="Proteomes" id="UP000808337"/>
    </source>
</evidence>
<dbReference type="SUPFAM" id="SSF52151">
    <property type="entry name" value="FabD/lysophospholipase-like"/>
    <property type="match status" value="1"/>
</dbReference>
<reference evidence="4 5" key="1">
    <citation type="submission" date="2020-10" db="EMBL/GenBank/DDBJ databases">
        <title>Connecting structure to function with the recovery of over 1000 high-quality activated sludge metagenome-assembled genomes encoding full-length rRNA genes using long-read sequencing.</title>
        <authorList>
            <person name="Singleton C.M."/>
            <person name="Petriglieri F."/>
            <person name="Kristensen J.M."/>
            <person name="Kirkegaard R.H."/>
            <person name="Michaelsen T.Y."/>
            <person name="Andersen M.H."/>
            <person name="Karst S.M."/>
            <person name="Dueholm M.S."/>
            <person name="Nielsen P.H."/>
            <person name="Albertsen M."/>
        </authorList>
    </citation>
    <scope>NUCLEOTIDE SEQUENCE [LARGE SCALE GENOMIC DNA]</scope>
    <source>
        <strain evidence="4">Ribe_18-Q3-R11-54_MAXAC.273</strain>
    </source>
</reference>
<dbReference type="PANTHER" id="PTHR10728:SF40">
    <property type="entry name" value="PATATIN FAMILY PROTEIN"/>
    <property type="match status" value="1"/>
</dbReference>